<dbReference type="SUPFAM" id="SSF51658">
    <property type="entry name" value="Xylose isomerase-like"/>
    <property type="match status" value="1"/>
</dbReference>
<comment type="caution">
    <text evidence="2">The sequence shown here is derived from an EMBL/GenBank/DDBJ whole genome shotgun (WGS) entry which is preliminary data.</text>
</comment>
<dbReference type="InterPro" id="IPR013022">
    <property type="entry name" value="Xyl_isomerase-like_TIM-brl"/>
</dbReference>
<organism evidence="2 3">
    <name type="scientific">Candidatus Iainarchaeum sp</name>
    <dbReference type="NCBI Taxonomy" id="3101447"/>
    <lineage>
        <taxon>Archaea</taxon>
        <taxon>Candidatus Iainarchaeota</taxon>
        <taxon>Candidatus Iainarchaeia</taxon>
        <taxon>Candidatus Iainarchaeales</taxon>
        <taxon>Candidatus Iainarchaeaceae</taxon>
        <taxon>Candidatus Iainarchaeum</taxon>
    </lineage>
</organism>
<dbReference type="Gene3D" id="3.20.20.150">
    <property type="entry name" value="Divalent-metal-dependent TIM barrel enzymes"/>
    <property type="match status" value="1"/>
</dbReference>
<evidence type="ECO:0000259" key="1">
    <source>
        <dbReference type="Pfam" id="PF01261"/>
    </source>
</evidence>
<dbReference type="Pfam" id="PF01261">
    <property type="entry name" value="AP_endonuc_2"/>
    <property type="match status" value="1"/>
</dbReference>
<dbReference type="EMBL" id="JAFGDB010000106">
    <property type="protein sequence ID" value="MBN2067993.1"/>
    <property type="molecule type" value="Genomic_DNA"/>
</dbReference>
<reference evidence="2" key="1">
    <citation type="submission" date="2021-01" db="EMBL/GenBank/DDBJ databases">
        <title>Active Sulfur Cycling in an Early Earth Analoge.</title>
        <authorList>
            <person name="Hahn C.R."/>
            <person name="Youssef N.H."/>
            <person name="Elshahed M."/>
        </authorList>
    </citation>
    <scope>NUCLEOTIDE SEQUENCE</scope>
    <source>
        <strain evidence="2">Zod_Metabat.1151</strain>
    </source>
</reference>
<proteinExistence type="predicted"/>
<accession>A0A938YZ41</accession>
<name>A0A938YZ41_9ARCH</name>
<gene>
    <name evidence="2" type="ORF">JW744_05995</name>
</gene>
<evidence type="ECO:0000313" key="3">
    <source>
        <dbReference type="Proteomes" id="UP000809243"/>
    </source>
</evidence>
<feature type="domain" description="Xylose isomerase-like TIM barrel" evidence="1">
    <location>
        <begin position="21"/>
        <end position="254"/>
    </location>
</feature>
<evidence type="ECO:0000313" key="2">
    <source>
        <dbReference type="EMBL" id="MBN2067993.1"/>
    </source>
</evidence>
<protein>
    <recommendedName>
        <fullName evidence="1">Xylose isomerase-like TIM barrel domain-containing protein</fullName>
    </recommendedName>
</protein>
<dbReference type="InterPro" id="IPR036237">
    <property type="entry name" value="Xyl_isomerase-like_sf"/>
</dbReference>
<sequence length="285" mass="32090">MIGLSSSYFAFRGKGVFDSVKAVFDLGFDTVELGAAHRFEGNAWETVKGIKKEFPDKNYTVHSLFPPPRERYWFNPSLGLTKQNKQNIDNLFRAAEIVEAEVVGIHPGFLNELGWGFDRRKGFDTLVAKQALDPEQCWANFNDLVGYAMALSGNLGIGFAVENIHGIEARPLVNSIEEFQRVFKAFPEMKLLFDFGHALFEGSAESIISNFSSRIGEVHMHWSLPLSKKHDRDDHSAITSQKQLEIFKKVKQLKSIPVIFEHGTNVNEGQVLAEKKIVEAFLKGL</sequence>
<dbReference type="AlphaFoldDB" id="A0A938YZ41"/>
<dbReference type="Proteomes" id="UP000809243">
    <property type="component" value="Unassembled WGS sequence"/>
</dbReference>